<reference evidence="2" key="1">
    <citation type="journal article" date="2019" name="Int. J. Syst. Evol. Microbiol.">
        <title>The Global Catalogue of Microorganisms (GCM) 10K type strain sequencing project: providing services to taxonomists for standard genome sequencing and annotation.</title>
        <authorList>
            <consortium name="The Broad Institute Genomics Platform"/>
            <consortium name="The Broad Institute Genome Sequencing Center for Infectious Disease"/>
            <person name="Wu L."/>
            <person name="Ma J."/>
        </authorList>
    </citation>
    <scope>NUCLEOTIDE SEQUENCE [LARGE SCALE GENOMIC DNA]</scope>
    <source>
        <strain evidence="2">KCTC 22209</strain>
    </source>
</reference>
<dbReference type="Proteomes" id="UP001597509">
    <property type="component" value="Unassembled WGS sequence"/>
</dbReference>
<proteinExistence type="predicted"/>
<evidence type="ECO:0000313" key="1">
    <source>
        <dbReference type="EMBL" id="MFD2903753.1"/>
    </source>
</evidence>
<protein>
    <submittedName>
        <fullName evidence="1">Uncharacterized protein</fullName>
    </submittedName>
</protein>
<name>A0ABW5YVP8_9SPHI</name>
<dbReference type="EMBL" id="JBHUPE010000004">
    <property type="protein sequence ID" value="MFD2903753.1"/>
    <property type="molecule type" value="Genomic_DNA"/>
</dbReference>
<comment type="caution">
    <text evidence="1">The sequence shown here is derived from an EMBL/GenBank/DDBJ whole genome shotgun (WGS) entry which is preliminary data.</text>
</comment>
<evidence type="ECO:0000313" key="2">
    <source>
        <dbReference type="Proteomes" id="UP001597509"/>
    </source>
</evidence>
<sequence length="142" mass="16127">MIPLLFPFKQVGDFLIGSPIAQYLSSYPFDLVDMSNEDMAPSLNYSISHPSITLFVSDNRIDFIGCYEELLYHGVNLIGISISHFSVLVGQDYVEEDKLDFEEGKVPQYVYEYPHIGLQVWARGKLGLVISIMVNGEEHYLD</sequence>
<keyword evidence="2" id="KW-1185">Reference proteome</keyword>
<dbReference type="RefSeq" id="WP_380919280.1">
    <property type="nucleotide sequence ID" value="NZ_JBHUPE010000004.1"/>
</dbReference>
<accession>A0ABW5YVP8</accession>
<organism evidence="1 2">
    <name type="scientific">Sphingobacterium anhuiense</name>
    <dbReference type="NCBI Taxonomy" id="493780"/>
    <lineage>
        <taxon>Bacteria</taxon>
        <taxon>Pseudomonadati</taxon>
        <taxon>Bacteroidota</taxon>
        <taxon>Sphingobacteriia</taxon>
        <taxon>Sphingobacteriales</taxon>
        <taxon>Sphingobacteriaceae</taxon>
        <taxon>Sphingobacterium</taxon>
    </lineage>
</organism>
<gene>
    <name evidence="1" type="ORF">ACFS6I_07460</name>
</gene>